<dbReference type="InterPro" id="IPR053342">
    <property type="entry name" value="Exosome_cofactor/PTGS_suppr"/>
</dbReference>
<feature type="region of interest" description="Disordered" evidence="1">
    <location>
        <begin position="251"/>
        <end position="281"/>
    </location>
</feature>
<organism evidence="2">
    <name type="scientific">Daucus carota subsp. sativus</name>
    <name type="common">Carrot</name>
    <dbReference type="NCBI Taxonomy" id="79200"/>
    <lineage>
        <taxon>Eukaryota</taxon>
        <taxon>Viridiplantae</taxon>
        <taxon>Streptophyta</taxon>
        <taxon>Embryophyta</taxon>
        <taxon>Tracheophyta</taxon>
        <taxon>Spermatophyta</taxon>
        <taxon>Magnoliopsida</taxon>
        <taxon>eudicotyledons</taxon>
        <taxon>Gunneridae</taxon>
        <taxon>Pentapetalae</taxon>
        <taxon>asterids</taxon>
        <taxon>campanulids</taxon>
        <taxon>Apiales</taxon>
        <taxon>Apiaceae</taxon>
        <taxon>Apioideae</taxon>
        <taxon>Scandiceae</taxon>
        <taxon>Daucinae</taxon>
        <taxon>Daucus</taxon>
        <taxon>Daucus sect. Daucus</taxon>
    </lineage>
</organism>
<gene>
    <name evidence="2" type="ORF">DCAR_009761</name>
    <name evidence="3" type="ORF">DCAR_0311020</name>
</gene>
<dbReference type="Gramene" id="KZN01007">
    <property type="protein sequence ID" value="KZN01007"/>
    <property type="gene ID" value="DCAR_009761"/>
</dbReference>
<dbReference type="PANTHER" id="PTHR37260">
    <property type="entry name" value="PHOSPHORELAY PROTEIN"/>
    <property type="match status" value="1"/>
</dbReference>
<dbReference type="PANTHER" id="PTHR37260:SF2">
    <property type="entry name" value="PROTEIN ECERIFERUM 16"/>
    <property type="match status" value="1"/>
</dbReference>
<evidence type="ECO:0000313" key="4">
    <source>
        <dbReference type="Proteomes" id="UP000077755"/>
    </source>
</evidence>
<proteinExistence type="predicted"/>
<dbReference type="EMBL" id="LNRQ01000003">
    <property type="protein sequence ID" value="KZN01007.1"/>
    <property type="molecule type" value="Genomic_DNA"/>
</dbReference>
<accession>A0A161XWR5</accession>
<dbReference type="OMA" id="ILSWMED"/>
<dbReference type="EMBL" id="CP093345">
    <property type="protein sequence ID" value="WOG91769.1"/>
    <property type="molecule type" value="Genomic_DNA"/>
</dbReference>
<sequence length="403" mass="44095">MDAKSLAKSKRAHTQHLNKKHHPKPTSKAPSAGVGVGGTASQKPNVKQFKGSKKLPSNWDRYEDEDDLDFQGSTSQVSDVLVPKSKGSDYAYLISEAKAQAQAQANYPGSFPSFDDDFSDFREQVGSLLSVRGENILSWAAEDDFLSEDKASGVQEASFLSMDLNALAEQLAKVDLSERLFMEADLLPPELLTKELQASRDHTCTSAVPILSETTNVTSSEKSKGASEIDGEIEVQGIDDLEHSLKNLLQSESRSDKSSMPKSKRPLSTEPASVKNKSDSGFKVADAEAELDVLLDSFSEPNTSRSTLFKEGPRYSSSTIWSEETTTDQLVSTRVKNSLDQSKAALTLDDSLDDLLNETSNRINQDTVTWSNDVKTSFDVHPSPSAPTKSKLLDDFDSWLDTI</sequence>
<protein>
    <submittedName>
        <fullName evidence="2">Uncharacterized protein</fullName>
    </submittedName>
</protein>
<dbReference type="AlphaFoldDB" id="A0A161XWR5"/>
<evidence type="ECO:0000313" key="3">
    <source>
        <dbReference type="EMBL" id="WOG91769.1"/>
    </source>
</evidence>
<dbReference type="Proteomes" id="UP000077755">
    <property type="component" value="Chromosome 3"/>
</dbReference>
<dbReference type="KEGG" id="dcr:108214393"/>
<reference evidence="3" key="2">
    <citation type="submission" date="2022-03" db="EMBL/GenBank/DDBJ databases">
        <title>Draft title - Genomic analysis of global carrot germplasm unveils the trajectory of domestication and the origin of high carotenoid orange carrot.</title>
        <authorList>
            <person name="Iorizzo M."/>
            <person name="Ellison S."/>
            <person name="Senalik D."/>
            <person name="Macko-Podgorni A."/>
            <person name="Grzebelus D."/>
            <person name="Bostan H."/>
            <person name="Rolling W."/>
            <person name="Curaba J."/>
            <person name="Simon P."/>
        </authorList>
    </citation>
    <scope>NUCLEOTIDE SEQUENCE</scope>
    <source>
        <tissue evidence="3">Leaf</tissue>
    </source>
</reference>
<evidence type="ECO:0000256" key="1">
    <source>
        <dbReference type="SAM" id="MobiDB-lite"/>
    </source>
</evidence>
<keyword evidence="4" id="KW-1185">Reference proteome</keyword>
<dbReference type="OrthoDB" id="685075at2759"/>
<reference evidence="2" key="1">
    <citation type="journal article" date="2016" name="Nat. Genet.">
        <title>A high-quality carrot genome assembly provides new insights into carotenoid accumulation and asterid genome evolution.</title>
        <authorList>
            <person name="Iorizzo M."/>
            <person name="Ellison S."/>
            <person name="Senalik D."/>
            <person name="Zeng P."/>
            <person name="Satapoomin P."/>
            <person name="Huang J."/>
            <person name="Bowman M."/>
            <person name="Iovene M."/>
            <person name="Sanseverino W."/>
            <person name="Cavagnaro P."/>
            <person name="Yildiz M."/>
            <person name="Macko-Podgorni A."/>
            <person name="Moranska E."/>
            <person name="Grzebelus E."/>
            <person name="Grzebelus D."/>
            <person name="Ashrafi H."/>
            <person name="Zheng Z."/>
            <person name="Cheng S."/>
            <person name="Spooner D."/>
            <person name="Van Deynze A."/>
            <person name="Simon P."/>
        </authorList>
    </citation>
    <scope>NUCLEOTIDE SEQUENCE [LARGE SCALE GENOMIC DNA]</scope>
    <source>
        <tissue evidence="2">Leaf</tissue>
    </source>
</reference>
<evidence type="ECO:0000313" key="2">
    <source>
        <dbReference type="EMBL" id="KZN01007.1"/>
    </source>
</evidence>
<feature type="region of interest" description="Disordered" evidence="1">
    <location>
        <begin position="1"/>
        <end position="76"/>
    </location>
</feature>
<name>A0A161XWR5_DAUCS</name>
<dbReference type="STRING" id="79200.A0A161XWR5"/>
<feature type="compositionally biased region" description="Basic residues" evidence="1">
    <location>
        <begin position="7"/>
        <end position="25"/>
    </location>
</feature>